<protein>
    <submittedName>
        <fullName evidence="1">Uncharacterized protein</fullName>
    </submittedName>
</protein>
<dbReference type="Proteomes" id="UP000886520">
    <property type="component" value="Chromosome 8"/>
</dbReference>
<comment type="caution">
    <text evidence="1">The sequence shown here is derived from an EMBL/GenBank/DDBJ whole genome shotgun (WGS) entry which is preliminary data.</text>
</comment>
<evidence type="ECO:0000313" key="2">
    <source>
        <dbReference type="Proteomes" id="UP000886520"/>
    </source>
</evidence>
<gene>
    <name evidence="1" type="ORF">GOP47_0008395</name>
</gene>
<name>A0A9D4ZKN3_ADICA</name>
<accession>A0A9D4ZKN3</accession>
<proteinExistence type="predicted"/>
<organism evidence="1 2">
    <name type="scientific">Adiantum capillus-veneris</name>
    <name type="common">Maidenhair fern</name>
    <dbReference type="NCBI Taxonomy" id="13818"/>
    <lineage>
        <taxon>Eukaryota</taxon>
        <taxon>Viridiplantae</taxon>
        <taxon>Streptophyta</taxon>
        <taxon>Embryophyta</taxon>
        <taxon>Tracheophyta</taxon>
        <taxon>Polypodiopsida</taxon>
        <taxon>Polypodiidae</taxon>
        <taxon>Polypodiales</taxon>
        <taxon>Pteridineae</taxon>
        <taxon>Pteridaceae</taxon>
        <taxon>Vittarioideae</taxon>
        <taxon>Adiantum</taxon>
    </lineage>
</organism>
<sequence>MLRDLVQNRTINGWQDVLRKLFQIQIYSSKDQGALALSFNKDLSQASVKKNCQCIIYGAQTASINLDAGVLHADKQAHAPYGDEFRPKCLET</sequence>
<dbReference type="AlphaFoldDB" id="A0A9D4ZKN3"/>
<keyword evidence="2" id="KW-1185">Reference proteome</keyword>
<evidence type="ECO:0000313" key="1">
    <source>
        <dbReference type="EMBL" id="KAI5076330.1"/>
    </source>
</evidence>
<reference evidence="1" key="1">
    <citation type="submission" date="2021-01" db="EMBL/GenBank/DDBJ databases">
        <title>Adiantum capillus-veneris genome.</title>
        <authorList>
            <person name="Fang Y."/>
            <person name="Liao Q."/>
        </authorList>
    </citation>
    <scope>NUCLEOTIDE SEQUENCE</scope>
    <source>
        <strain evidence="1">H3</strain>
        <tissue evidence="1">Leaf</tissue>
    </source>
</reference>
<dbReference type="EMBL" id="JABFUD020000008">
    <property type="protein sequence ID" value="KAI5076330.1"/>
    <property type="molecule type" value="Genomic_DNA"/>
</dbReference>